<reference evidence="3" key="1">
    <citation type="submission" date="2021-06" db="EMBL/GenBank/DDBJ databases">
        <title>A collection of bacterial strains from the Burkholderia cepacia Research Laboratory and Repository.</title>
        <authorList>
            <person name="Lipuma J."/>
            <person name="Spilker T."/>
        </authorList>
    </citation>
    <scope>NUCLEOTIDE SEQUENCE</scope>
    <source>
        <strain evidence="3">AU37435</strain>
    </source>
</reference>
<organism evidence="3 4">
    <name type="scientific">Burkholderia multivorans</name>
    <dbReference type="NCBI Taxonomy" id="87883"/>
    <lineage>
        <taxon>Bacteria</taxon>
        <taxon>Pseudomonadati</taxon>
        <taxon>Pseudomonadota</taxon>
        <taxon>Betaproteobacteria</taxon>
        <taxon>Burkholderiales</taxon>
        <taxon>Burkholderiaceae</taxon>
        <taxon>Burkholderia</taxon>
        <taxon>Burkholderia cepacia complex</taxon>
    </lineage>
</organism>
<feature type="chain" id="PRO_5043029738" evidence="1">
    <location>
        <begin position="33"/>
        <end position="197"/>
    </location>
</feature>
<feature type="domain" description="Transglycosylase SLT" evidence="2">
    <location>
        <begin position="34"/>
        <end position="145"/>
    </location>
</feature>
<dbReference type="AlphaFoldDB" id="A0AAP2MRE7"/>
<comment type="caution">
    <text evidence="3">The sequence shown here is derived from an EMBL/GenBank/DDBJ whole genome shotgun (WGS) entry which is preliminary data.</text>
</comment>
<evidence type="ECO:0000313" key="3">
    <source>
        <dbReference type="EMBL" id="MBU9360510.1"/>
    </source>
</evidence>
<proteinExistence type="predicted"/>
<evidence type="ECO:0000313" key="4">
    <source>
        <dbReference type="Proteomes" id="UP001196915"/>
    </source>
</evidence>
<dbReference type="EMBL" id="JAHPMX010000030">
    <property type="protein sequence ID" value="MBU9360510.1"/>
    <property type="molecule type" value="Genomic_DNA"/>
</dbReference>
<keyword evidence="1" id="KW-0732">Signal</keyword>
<evidence type="ECO:0000256" key="1">
    <source>
        <dbReference type="SAM" id="SignalP"/>
    </source>
</evidence>
<gene>
    <name evidence="3" type="ORF">KTE52_29740</name>
</gene>
<protein>
    <submittedName>
        <fullName evidence="3">Lytic transglycosylase domain-containing protein</fullName>
    </submittedName>
</protein>
<feature type="signal peptide" evidence="1">
    <location>
        <begin position="1"/>
        <end position="32"/>
    </location>
</feature>
<dbReference type="Proteomes" id="UP001196915">
    <property type="component" value="Unassembled WGS sequence"/>
</dbReference>
<dbReference type="CDD" id="cd13400">
    <property type="entry name" value="LT_IagB-like"/>
    <property type="match status" value="1"/>
</dbReference>
<name>A0AAP2MRE7_9BURK</name>
<accession>A0AAP2MRE7</accession>
<sequence length="197" mass="21449">MAACILRQQWRLGASLRTAVAAVLLQVVPAHADCLDDAAAYHRVNPLLLRSIAAVESGFNPNAVNVNSNGSTDLGLMQINSWWLPRLAPYGITRSDLLDACKSAYIGAWILSQNFSKLGITWDAVGAYNAVSPAKRMRYARRVYDKLIQISQDTAGPGSVPPVTTPRARIQAALPRACSARAAFSYPECHQQREVTQ</sequence>
<dbReference type="InterPro" id="IPR008258">
    <property type="entry name" value="Transglycosylase_SLT_dom_1"/>
</dbReference>
<dbReference type="RefSeq" id="WP_217085016.1">
    <property type="nucleotide sequence ID" value="NZ_CP090751.1"/>
</dbReference>
<dbReference type="Pfam" id="PF01464">
    <property type="entry name" value="SLT"/>
    <property type="match status" value="1"/>
</dbReference>
<evidence type="ECO:0000259" key="2">
    <source>
        <dbReference type="Pfam" id="PF01464"/>
    </source>
</evidence>